<sequence length="167" mass="19518">MCTCPPDNNSREEYHTALSECHTPEERRTSTRYYEEEFAPPYYSTPISPQISTLISTPRRIPSYQRMPRTRVRSVSRRDLTTGVAIVPRRIDFDAVSDVEEIDDEETTRERLQRLQSPATRPSIISERGAPGTYRVRRTRATQYPLERRQYIPRIVQITPCGKCLRI</sequence>
<accession>A0A151WKQ6</accession>
<gene>
    <name evidence="2" type="ORF">ALC60_12593</name>
</gene>
<evidence type="ECO:0000313" key="3">
    <source>
        <dbReference type="Proteomes" id="UP000075809"/>
    </source>
</evidence>
<feature type="region of interest" description="Disordered" evidence="1">
    <location>
        <begin position="1"/>
        <end position="28"/>
    </location>
</feature>
<dbReference type="Proteomes" id="UP000075809">
    <property type="component" value="Unassembled WGS sequence"/>
</dbReference>
<dbReference type="EMBL" id="KQ983012">
    <property type="protein sequence ID" value="KYQ48265.1"/>
    <property type="molecule type" value="Genomic_DNA"/>
</dbReference>
<dbReference type="AlphaFoldDB" id="A0A151WKQ6"/>
<name>A0A151WKQ6_9HYME</name>
<protein>
    <submittedName>
        <fullName evidence="2">Uncharacterized protein</fullName>
    </submittedName>
</protein>
<dbReference type="OrthoDB" id="7553275at2759"/>
<dbReference type="KEGG" id="mzt:108729147"/>
<proteinExistence type="predicted"/>
<organism evidence="2 3">
    <name type="scientific">Mycetomoellerius zeteki</name>
    <dbReference type="NCBI Taxonomy" id="64791"/>
    <lineage>
        <taxon>Eukaryota</taxon>
        <taxon>Metazoa</taxon>
        <taxon>Ecdysozoa</taxon>
        <taxon>Arthropoda</taxon>
        <taxon>Hexapoda</taxon>
        <taxon>Insecta</taxon>
        <taxon>Pterygota</taxon>
        <taxon>Neoptera</taxon>
        <taxon>Endopterygota</taxon>
        <taxon>Hymenoptera</taxon>
        <taxon>Apocrita</taxon>
        <taxon>Aculeata</taxon>
        <taxon>Formicoidea</taxon>
        <taxon>Formicidae</taxon>
        <taxon>Myrmicinae</taxon>
        <taxon>Mycetomoellerius</taxon>
    </lineage>
</organism>
<keyword evidence="3" id="KW-1185">Reference proteome</keyword>
<evidence type="ECO:0000313" key="2">
    <source>
        <dbReference type="EMBL" id="KYQ48265.1"/>
    </source>
</evidence>
<reference evidence="2 3" key="1">
    <citation type="submission" date="2015-09" db="EMBL/GenBank/DDBJ databases">
        <title>Trachymyrmex zeteki WGS genome.</title>
        <authorList>
            <person name="Nygaard S."/>
            <person name="Hu H."/>
            <person name="Boomsma J."/>
            <person name="Zhang G."/>
        </authorList>
    </citation>
    <scope>NUCLEOTIDE SEQUENCE [LARGE SCALE GENOMIC DNA]</scope>
    <source>
        <strain evidence="2">Tzet28-1</strain>
        <tissue evidence="2">Whole body</tissue>
    </source>
</reference>
<evidence type="ECO:0000256" key="1">
    <source>
        <dbReference type="SAM" id="MobiDB-lite"/>
    </source>
</evidence>